<dbReference type="PROSITE" id="PS50240">
    <property type="entry name" value="TRYPSIN_DOM"/>
    <property type="match status" value="1"/>
</dbReference>
<comment type="similarity">
    <text evidence="5">Belongs to the peptidase S1 family. CLIP subfamily.</text>
</comment>
<dbReference type="OrthoDB" id="6358644at2759"/>
<dbReference type="AlphaFoldDB" id="A0A9N9X1M2"/>
<dbReference type="Gene3D" id="2.40.10.10">
    <property type="entry name" value="Trypsin-like serine proteases"/>
    <property type="match status" value="1"/>
</dbReference>
<name>A0A9N9X1M2_9DIPT</name>
<proteinExistence type="inferred from homology"/>
<feature type="chain" id="PRO_5040298977" description="Peptidase S1 domain-containing protein" evidence="6">
    <location>
        <begin position="17"/>
        <end position="249"/>
    </location>
</feature>
<keyword evidence="3" id="KW-0720">Serine protease</keyword>
<feature type="domain" description="Peptidase S1" evidence="7">
    <location>
        <begin position="26"/>
        <end position="248"/>
    </location>
</feature>
<dbReference type="PANTHER" id="PTHR24276:SF91">
    <property type="entry name" value="AT26814P-RELATED"/>
    <property type="match status" value="1"/>
</dbReference>
<evidence type="ECO:0000313" key="8">
    <source>
        <dbReference type="EMBL" id="CAG9812252.1"/>
    </source>
</evidence>
<dbReference type="GO" id="GO:0006508">
    <property type="term" value="P:proteolysis"/>
    <property type="evidence" value="ECO:0007669"/>
    <property type="project" value="UniProtKB-KW"/>
</dbReference>
<keyword evidence="9" id="KW-1185">Reference proteome</keyword>
<protein>
    <recommendedName>
        <fullName evidence="7">Peptidase S1 domain-containing protein</fullName>
    </recommendedName>
</protein>
<dbReference type="InterPro" id="IPR001314">
    <property type="entry name" value="Peptidase_S1A"/>
</dbReference>
<organism evidence="8 9">
    <name type="scientific">Chironomus riparius</name>
    <dbReference type="NCBI Taxonomy" id="315576"/>
    <lineage>
        <taxon>Eukaryota</taxon>
        <taxon>Metazoa</taxon>
        <taxon>Ecdysozoa</taxon>
        <taxon>Arthropoda</taxon>
        <taxon>Hexapoda</taxon>
        <taxon>Insecta</taxon>
        <taxon>Pterygota</taxon>
        <taxon>Neoptera</taxon>
        <taxon>Endopterygota</taxon>
        <taxon>Diptera</taxon>
        <taxon>Nematocera</taxon>
        <taxon>Chironomoidea</taxon>
        <taxon>Chironomidae</taxon>
        <taxon>Chironominae</taxon>
        <taxon>Chironomus</taxon>
    </lineage>
</organism>
<keyword evidence="6" id="KW-0732">Signal</keyword>
<gene>
    <name evidence="8" type="ORF">CHIRRI_LOCUS15057</name>
</gene>
<dbReference type="InterPro" id="IPR050430">
    <property type="entry name" value="Peptidase_S1"/>
</dbReference>
<feature type="signal peptide" evidence="6">
    <location>
        <begin position="1"/>
        <end position="16"/>
    </location>
</feature>
<evidence type="ECO:0000256" key="6">
    <source>
        <dbReference type="SAM" id="SignalP"/>
    </source>
</evidence>
<evidence type="ECO:0000256" key="2">
    <source>
        <dbReference type="ARBA" id="ARBA00022801"/>
    </source>
</evidence>
<dbReference type="GO" id="GO:0004252">
    <property type="term" value="F:serine-type endopeptidase activity"/>
    <property type="evidence" value="ECO:0007669"/>
    <property type="project" value="InterPro"/>
</dbReference>
<dbReference type="PANTHER" id="PTHR24276">
    <property type="entry name" value="POLYSERASE-RELATED"/>
    <property type="match status" value="1"/>
</dbReference>
<dbReference type="Proteomes" id="UP001153620">
    <property type="component" value="Chromosome 4"/>
</dbReference>
<evidence type="ECO:0000256" key="3">
    <source>
        <dbReference type="ARBA" id="ARBA00022825"/>
    </source>
</evidence>
<dbReference type="SUPFAM" id="SSF50494">
    <property type="entry name" value="Trypsin-like serine proteases"/>
    <property type="match status" value="1"/>
</dbReference>
<evidence type="ECO:0000313" key="9">
    <source>
        <dbReference type="Proteomes" id="UP001153620"/>
    </source>
</evidence>
<dbReference type="InterPro" id="IPR001254">
    <property type="entry name" value="Trypsin_dom"/>
</dbReference>
<evidence type="ECO:0000256" key="4">
    <source>
        <dbReference type="ARBA" id="ARBA00023157"/>
    </source>
</evidence>
<reference evidence="8" key="2">
    <citation type="submission" date="2022-10" db="EMBL/GenBank/DDBJ databases">
        <authorList>
            <consortium name="ENA_rothamsted_submissions"/>
            <consortium name="culmorum"/>
            <person name="King R."/>
        </authorList>
    </citation>
    <scope>NUCLEOTIDE SEQUENCE</scope>
</reference>
<evidence type="ECO:0000256" key="1">
    <source>
        <dbReference type="ARBA" id="ARBA00022670"/>
    </source>
</evidence>
<reference evidence="8" key="1">
    <citation type="submission" date="2022-01" db="EMBL/GenBank/DDBJ databases">
        <authorList>
            <person name="King R."/>
        </authorList>
    </citation>
    <scope>NUCLEOTIDE SEQUENCE</scope>
</reference>
<dbReference type="CDD" id="cd00190">
    <property type="entry name" value="Tryp_SPc"/>
    <property type="match status" value="1"/>
</dbReference>
<evidence type="ECO:0000256" key="5">
    <source>
        <dbReference type="ARBA" id="ARBA00024195"/>
    </source>
</evidence>
<evidence type="ECO:0000259" key="7">
    <source>
        <dbReference type="PROSITE" id="PS50240"/>
    </source>
</evidence>
<dbReference type="InterPro" id="IPR043504">
    <property type="entry name" value="Peptidase_S1_PA_chymotrypsin"/>
</dbReference>
<dbReference type="InterPro" id="IPR009003">
    <property type="entry name" value="Peptidase_S1_PA"/>
</dbReference>
<sequence>MIKTVYIILLLTACAASRSTNSTSRILGGTNVNLGAIPYQAALQYWGTTFFFAGGSLLNSRWVLTTAHGLFGRATNSINIALGIHRLDVAFTTRQSMEIRTHPLFNVVTLANDVGLVRSSLVIAFTTSIAPIDLSPTFVNDGILARVSGWGAVNGDKTGESVVLQSTMVTTGPCVDTEFMTFTPSNHFCAGGTNPRTAICTRDVGGPLVLDSHLIGIPFYHDPRACGVLLDGYLRISFYRNWISGNIPL</sequence>
<accession>A0A9N9X1M2</accession>
<dbReference type="Pfam" id="PF00089">
    <property type="entry name" value="Trypsin"/>
    <property type="match status" value="1"/>
</dbReference>
<dbReference type="PRINTS" id="PR00722">
    <property type="entry name" value="CHYMOTRYPSIN"/>
</dbReference>
<keyword evidence="2" id="KW-0378">Hydrolase</keyword>
<dbReference type="EMBL" id="OU895880">
    <property type="protein sequence ID" value="CAG9812252.1"/>
    <property type="molecule type" value="Genomic_DNA"/>
</dbReference>
<keyword evidence="4" id="KW-1015">Disulfide bond</keyword>
<dbReference type="SMART" id="SM00020">
    <property type="entry name" value="Tryp_SPc"/>
    <property type="match status" value="1"/>
</dbReference>
<keyword evidence="1" id="KW-0645">Protease</keyword>